<feature type="transmembrane region" description="Helical" evidence="8">
    <location>
        <begin position="223"/>
        <end position="248"/>
    </location>
</feature>
<feature type="transmembrane region" description="Helical" evidence="8">
    <location>
        <begin position="75"/>
        <end position="95"/>
    </location>
</feature>
<dbReference type="InterPro" id="IPR010065">
    <property type="entry name" value="AA_ABC_transptr_permease_3TM"/>
</dbReference>
<feature type="domain" description="ABC transmembrane type-1" evidence="9">
    <location>
        <begin position="39"/>
        <end position="245"/>
    </location>
</feature>
<feature type="transmembrane region" description="Helical" evidence="8">
    <location>
        <begin position="115"/>
        <end position="136"/>
    </location>
</feature>
<keyword evidence="2" id="KW-0813">Transport</keyword>
<dbReference type="PANTHER" id="PTHR30614:SF0">
    <property type="entry name" value="L-CYSTINE TRANSPORT SYSTEM PERMEASE PROTEIN TCYL"/>
    <property type="match status" value="1"/>
</dbReference>
<feature type="transmembrane region" description="Helical" evidence="8">
    <location>
        <begin position="41"/>
        <end position="63"/>
    </location>
</feature>
<sequence>MVAVAVLFAMGVHTVTTNPRFNWPIQGQYVFSAQVLHGVSVTLELTIASMAIGVILGVFLAVMRLSKNPVVSGAAWVYVWAFRGTPLLVQLLLWANLGALFPTLSLGVPFGHEFISRQTFTIIPSVAAALLGLGLNEAAYMAEIVRAGILSVGEGQVEAAESIGMRRLMIMRRIILPQAMRVIVPPTGNETISMLKSTSLVAYVPYVELLFAAQNIYTRNYQVVPMLIMASIWYLGITSILMVGQFYVER</sequence>
<dbReference type="GO" id="GO:0043190">
    <property type="term" value="C:ATP-binding cassette (ABC) transporter complex"/>
    <property type="evidence" value="ECO:0007669"/>
    <property type="project" value="InterPro"/>
</dbReference>
<dbReference type="PROSITE" id="PS50928">
    <property type="entry name" value="ABC_TM1"/>
    <property type="match status" value="1"/>
</dbReference>
<name>A0A1J5PW40_9ZZZZ</name>
<dbReference type="NCBIfam" id="TIGR01726">
    <property type="entry name" value="HEQRo_perm_3TM"/>
    <property type="match status" value="1"/>
</dbReference>
<gene>
    <name evidence="10" type="primary">yecS_4</name>
    <name evidence="10" type="ORF">GALL_425770</name>
</gene>
<evidence type="ECO:0000256" key="2">
    <source>
        <dbReference type="ARBA" id="ARBA00022448"/>
    </source>
</evidence>
<organism evidence="10">
    <name type="scientific">mine drainage metagenome</name>
    <dbReference type="NCBI Taxonomy" id="410659"/>
    <lineage>
        <taxon>unclassified sequences</taxon>
        <taxon>metagenomes</taxon>
        <taxon>ecological metagenomes</taxon>
    </lineage>
</organism>
<comment type="subcellular location">
    <subcellularLocation>
        <location evidence="1">Cell membrane</location>
        <topology evidence="1">Multi-pass membrane protein</topology>
    </subcellularLocation>
</comment>
<dbReference type="Pfam" id="PF00528">
    <property type="entry name" value="BPD_transp_1"/>
    <property type="match status" value="1"/>
</dbReference>
<keyword evidence="6 8" id="KW-1133">Transmembrane helix</keyword>
<comment type="caution">
    <text evidence="10">The sequence shown here is derived from an EMBL/GenBank/DDBJ whole genome shotgun (WGS) entry which is preliminary data.</text>
</comment>
<evidence type="ECO:0000256" key="5">
    <source>
        <dbReference type="ARBA" id="ARBA00022970"/>
    </source>
</evidence>
<evidence type="ECO:0000256" key="6">
    <source>
        <dbReference type="ARBA" id="ARBA00022989"/>
    </source>
</evidence>
<dbReference type="InterPro" id="IPR043429">
    <property type="entry name" value="ArtM/GltK/GlnP/TcyL/YhdX-like"/>
</dbReference>
<evidence type="ECO:0000256" key="3">
    <source>
        <dbReference type="ARBA" id="ARBA00022475"/>
    </source>
</evidence>
<dbReference type="SUPFAM" id="SSF161098">
    <property type="entry name" value="MetI-like"/>
    <property type="match status" value="1"/>
</dbReference>
<accession>A0A1J5PW40</accession>
<dbReference type="Gene3D" id="1.10.3720.10">
    <property type="entry name" value="MetI-like"/>
    <property type="match status" value="1"/>
</dbReference>
<dbReference type="PANTHER" id="PTHR30614">
    <property type="entry name" value="MEMBRANE COMPONENT OF AMINO ACID ABC TRANSPORTER"/>
    <property type="match status" value="1"/>
</dbReference>
<dbReference type="AlphaFoldDB" id="A0A1J5PW40"/>
<proteinExistence type="predicted"/>
<dbReference type="EMBL" id="MLJW01002068">
    <property type="protein sequence ID" value="OIQ75750.1"/>
    <property type="molecule type" value="Genomic_DNA"/>
</dbReference>
<evidence type="ECO:0000256" key="8">
    <source>
        <dbReference type="SAM" id="Phobius"/>
    </source>
</evidence>
<evidence type="ECO:0000256" key="7">
    <source>
        <dbReference type="ARBA" id="ARBA00023136"/>
    </source>
</evidence>
<dbReference type="InterPro" id="IPR035906">
    <property type="entry name" value="MetI-like_sf"/>
</dbReference>
<evidence type="ECO:0000259" key="9">
    <source>
        <dbReference type="PROSITE" id="PS50928"/>
    </source>
</evidence>
<keyword evidence="4 8" id="KW-0812">Transmembrane</keyword>
<keyword evidence="7 8" id="KW-0472">Membrane</keyword>
<dbReference type="FunFam" id="1.10.3720.10:FF:000006">
    <property type="entry name" value="Glutamate/aspartate ABC transporter, permease protein GltK"/>
    <property type="match status" value="1"/>
</dbReference>
<evidence type="ECO:0000256" key="4">
    <source>
        <dbReference type="ARBA" id="ARBA00022692"/>
    </source>
</evidence>
<evidence type="ECO:0000313" key="10">
    <source>
        <dbReference type="EMBL" id="OIQ75750.1"/>
    </source>
</evidence>
<keyword evidence="3" id="KW-1003">Cell membrane</keyword>
<dbReference type="GO" id="GO:0022857">
    <property type="term" value="F:transmembrane transporter activity"/>
    <property type="evidence" value="ECO:0007669"/>
    <property type="project" value="InterPro"/>
</dbReference>
<protein>
    <submittedName>
        <fullName evidence="10">Inner membrane amino-acid ABC transporter permease protein YecS</fullName>
    </submittedName>
</protein>
<reference evidence="10" key="1">
    <citation type="submission" date="2016-10" db="EMBL/GenBank/DDBJ databases">
        <title>Sequence of Gallionella enrichment culture.</title>
        <authorList>
            <person name="Poehlein A."/>
            <person name="Muehling M."/>
            <person name="Daniel R."/>
        </authorList>
    </citation>
    <scope>NUCLEOTIDE SEQUENCE</scope>
</reference>
<dbReference type="CDD" id="cd06261">
    <property type="entry name" value="TM_PBP2"/>
    <property type="match status" value="1"/>
</dbReference>
<evidence type="ECO:0000256" key="1">
    <source>
        <dbReference type="ARBA" id="ARBA00004651"/>
    </source>
</evidence>
<dbReference type="GO" id="GO:0006865">
    <property type="term" value="P:amino acid transport"/>
    <property type="evidence" value="ECO:0007669"/>
    <property type="project" value="UniProtKB-KW"/>
</dbReference>
<keyword evidence="5" id="KW-0029">Amino-acid transport</keyword>
<dbReference type="InterPro" id="IPR000515">
    <property type="entry name" value="MetI-like"/>
</dbReference>